<keyword evidence="2" id="KW-1185">Reference proteome</keyword>
<reference evidence="1 2" key="1">
    <citation type="submission" date="2017-02" db="EMBL/GenBank/DDBJ databases">
        <title>Pseudoalteromonas ulvae TC14 Genome.</title>
        <authorList>
            <person name="Molmeret M."/>
        </authorList>
    </citation>
    <scope>NUCLEOTIDE SEQUENCE [LARGE SCALE GENOMIC DNA]</scope>
    <source>
        <strain evidence="1">TC14</strain>
    </source>
</reference>
<sequence length="65" mass="7351">MTLLPFYPTLLPGLNLQALANVFNVQHYSAISKAVGRLKGLMRENKKVKLQFEMLECALMSEVKI</sequence>
<evidence type="ECO:0000313" key="1">
    <source>
        <dbReference type="EMBL" id="OUL59299.1"/>
    </source>
</evidence>
<dbReference type="GO" id="GO:0043565">
    <property type="term" value="F:sequence-specific DNA binding"/>
    <property type="evidence" value="ECO:0007669"/>
    <property type="project" value="InterPro"/>
</dbReference>
<name>A0A244CVM5_PSEDV</name>
<dbReference type="AlphaFoldDB" id="A0A244CVM5"/>
<comment type="caution">
    <text evidence="1">The sequence shown here is derived from an EMBL/GenBank/DDBJ whole genome shotgun (WGS) entry which is preliminary data.</text>
</comment>
<dbReference type="SUPFAM" id="SSF48295">
    <property type="entry name" value="TrpR-like"/>
    <property type="match status" value="1"/>
</dbReference>
<dbReference type="Proteomes" id="UP000194841">
    <property type="component" value="Unassembled WGS sequence"/>
</dbReference>
<gene>
    <name evidence="1" type="ORF">B1199_03245</name>
</gene>
<proteinExistence type="predicted"/>
<organism evidence="1 2">
    <name type="scientific">Pseudoalteromonas ulvae</name>
    <dbReference type="NCBI Taxonomy" id="107327"/>
    <lineage>
        <taxon>Bacteria</taxon>
        <taxon>Pseudomonadati</taxon>
        <taxon>Pseudomonadota</taxon>
        <taxon>Gammaproteobacteria</taxon>
        <taxon>Alteromonadales</taxon>
        <taxon>Pseudoalteromonadaceae</taxon>
        <taxon>Pseudoalteromonas</taxon>
    </lineage>
</organism>
<evidence type="ECO:0000313" key="2">
    <source>
        <dbReference type="Proteomes" id="UP000194841"/>
    </source>
</evidence>
<protein>
    <submittedName>
        <fullName evidence="1">Uncharacterized protein</fullName>
    </submittedName>
</protein>
<accession>A0A244CVM5</accession>
<dbReference type="EMBL" id="MWPV01000001">
    <property type="protein sequence ID" value="OUL59299.1"/>
    <property type="molecule type" value="Genomic_DNA"/>
</dbReference>
<dbReference type="InterPro" id="IPR010921">
    <property type="entry name" value="Trp_repressor/repl_initiator"/>
</dbReference>